<dbReference type="SUPFAM" id="SSF54001">
    <property type="entry name" value="Cysteine proteinases"/>
    <property type="match status" value="1"/>
</dbReference>
<dbReference type="InterPro" id="IPR019734">
    <property type="entry name" value="TPR_rpt"/>
</dbReference>
<gene>
    <name evidence="6" type="ORF">G3T16_12105</name>
</gene>
<dbReference type="InterPro" id="IPR002931">
    <property type="entry name" value="Transglutaminase-like"/>
</dbReference>
<name>A0A6C0U295_9GAMM</name>
<keyword evidence="1" id="KW-0677">Repeat</keyword>
<dbReference type="AlphaFoldDB" id="A0A6C0U295"/>
<proteinExistence type="predicted"/>
<dbReference type="SUPFAM" id="SSF48452">
    <property type="entry name" value="TPR-like"/>
    <property type="match status" value="1"/>
</dbReference>
<dbReference type="KEGG" id="kim:G3T16_12105"/>
<evidence type="ECO:0000313" key="7">
    <source>
        <dbReference type="Proteomes" id="UP000477680"/>
    </source>
</evidence>
<dbReference type="Gene3D" id="3.10.620.30">
    <property type="match status" value="1"/>
</dbReference>
<dbReference type="Pfam" id="PF01841">
    <property type="entry name" value="Transglut_core"/>
    <property type="match status" value="1"/>
</dbReference>
<feature type="chain" id="PRO_5025676242" evidence="4">
    <location>
        <begin position="24"/>
        <end position="400"/>
    </location>
</feature>
<evidence type="ECO:0000256" key="3">
    <source>
        <dbReference type="PROSITE-ProRule" id="PRU00339"/>
    </source>
</evidence>
<dbReference type="Pfam" id="PF14559">
    <property type="entry name" value="TPR_19"/>
    <property type="match status" value="1"/>
</dbReference>
<evidence type="ECO:0000259" key="5">
    <source>
        <dbReference type="Pfam" id="PF01841"/>
    </source>
</evidence>
<evidence type="ECO:0000256" key="2">
    <source>
        <dbReference type="ARBA" id="ARBA00022803"/>
    </source>
</evidence>
<dbReference type="Gene3D" id="1.25.40.10">
    <property type="entry name" value="Tetratricopeptide repeat domain"/>
    <property type="match status" value="2"/>
</dbReference>
<evidence type="ECO:0000313" key="6">
    <source>
        <dbReference type="EMBL" id="QIB66048.1"/>
    </source>
</evidence>
<protein>
    <submittedName>
        <fullName evidence="6">Tetratricopeptide repeat protein</fullName>
    </submittedName>
</protein>
<sequence length="400" mass="44145">MTMAPQYRLLAALLCVVIATACAGGPRPGAAVAQLAPLQLADRTLAVAEVADNTPTPGLLQLDDAMRGFVARYVPSRFAPRQRLTSLHEAVKGPGALAVQYDPFADGTASEVFHSAAANCLSYAHLFVALAREAGLDARYHWLEERPQWTRLGERVAVRLHVNVIVRTASGEQYMVDIEPLQSRDVAGARVLDDSDAAALHHNNLAMEALAGGTLELAWRQAVRALQLSPGLSLLWVNLGAVYRHAGQLADAEQAWLQALQLDDRDRSAMNNLVLLYDRLGREQERLFWLDRVEHYRQANPYWHAWQGDQAGEADDWEGALPHYQRALELAPDDNHLLYAAGIIHFRLGQYEAAGGMLQRAIDAATRPSDIRYYRAQLQAVQRQQLAGHQSTDGLGSTRM</sequence>
<reference evidence="6 7" key="1">
    <citation type="submission" date="2020-02" db="EMBL/GenBank/DDBJ databases">
        <title>Genome sequencing for Kineobactrum sp. M2.</title>
        <authorList>
            <person name="Park S.-J."/>
        </authorList>
    </citation>
    <scope>NUCLEOTIDE SEQUENCE [LARGE SCALE GENOMIC DNA]</scope>
    <source>
        <strain evidence="6 7">M2</strain>
    </source>
</reference>
<dbReference type="PANTHER" id="PTHR12558">
    <property type="entry name" value="CELL DIVISION CYCLE 16,23,27"/>
    <property type="match status" value="1"/>
</dbReference>
<dbReference type="InterPro" id="IPR013105">
    <property type="entry name" value="TPR_2"/>
</dbReference>
<dbReference type="Proteomes" id="UP000477680">
    <property type="component" value="Chromosome"/>
</dbReference>
<evidence type="ECO:0000256" key="1">
    <source>
        <dbReference type="ARBA" id="ARBA00022737"/>
    </source>
</evidence>
<dbReference type="PANTHER" id="PTHR12558:SF13">
    <property type="entry name" value="CELL DIVISION CYCLE PROTEIN 27 HOMOLOG"/>
    <property type="match status" value="1"/>
</dbReference>
<dbReference type="EMBL" id="CP048711">
    <property type="protein sequence ID" value="QIB66048.1"/>
    <property type="molecule type" value="Genomic_DNA"/>
</dbReference>
<feature type="domain" description="Transglutaminase-like" evidence="5">
    <location>
        <begin position="101"/>
        <end position="150"/>
    </location>
</feature>
<keyword evidence="2 3" id="KW-0802">TPR repeat</keyword>
<dbReference type="PROSITE" id="PS50005">
    <property type="entry name" value="TPR"/>
    <property type="match status" value="1"/>
</dbReference>
<keyword evidence="4" id="KW-0732">Signal</keyword>
<organism evidence="6 7">
    <name type="scientific">Kineobactrum salinum</name>
    <dbReference type="NCBI Taxonomy" id="2708301"/>
    <lineage>
        <taxon>Bacteria</taxon>
        <taxon>Pseudomonadati</taxon>
        <taxon>Pseudomonadota</taxon>
        <taxon>Gammaproteobacteria</taxon>
        <taxon>Cellvibrionales</taxon>
        <taxon>Halieaceae</taxon>
        <taxon>Kineobactrum</taxon>
    </lineage>
</organism>
<dbReference type="Pfam" id="PF07719">
    <property type="entry name" value="TPR_2"/>
    <property type="match status" value="1"/>
</dbReference>
<keyword evidence="7" id="KW-1185">Reference proteome</keyword>
<dbReference type="SMART" id="SM00028">
    <property type="entry name" value="TPR"/>
    <property type="match status" value="3"/>
</dbReference>
<dbReference type="InterPro" id="IPR038765">
    <property type="entry name" value="Papain-like_cys_pep_sf"/>
</dbReference>
<dbReference type="RefSeq" id="WP_163495484.1">
    <property type="nucleotide sequence ID" value="NZ_CP048711.1"/>
</dbReference>
<evidence type="ECO:0000256" key="4">
    <source>
        <dbReference type="SAM" id="SignalP"/>
    </source>
</evidence>
<accession>A0A6C0U295</accession>
<dbReference type="InterPro" id="IPR011990">
    <property type="entry name" value="TPR-like_helical_dom_sf"/>
</dbReference>
<feature type="signal peptide" evidence="4">
    <location>
        <begin position="1"/>
        <end position="23"/>
    </location>
</feature>
<feature type="repeat" description="TPR" evidence="3">
    <location>
        <begin position="233"/>
        <end position="266"/>
    </location>
</feature>